<evidence type="ECO:0000256" key="2">
    <source>
        <dbReference type="ARBA" id="ARBA00022679"/>
    </source>
</evidence>
<dbReference type="PANTHER" id="PTHR43095">
    <property type="entry name" value="SUGAR KINASE"/>
    <property type="match status" value="1"/>
</dbReference>
<dbReference type="GO" id="GO:0005975">
    <property type="term" value="P:carbohydrate metabolic process"/>
    <property type="evidence" value="ECO:0007669"/>
    <property type="project" value="InterPro"/>
</dbReference>
<proteinExistence type="inferred from homology"/>
<keyword evidence="3 4" id="KW-0418">Kinase</keyword>
<gene>
    <name evidence="7" type="ORF">EDX97_11060</name>
</gene>
<dbReference type="EMBL" id="RJQC01000005">
    <property type="protein sequence ID" value="RNM29162.1"/>
    <property type="molecule type" value="Genomic_DNA"/>
</dbReference>
<dbReference type="InterPro" id="IPR000577">
    <property type="entry name" value="Carb_kinase_FGGY"/>
</dbReference>
<comment type="similarity">
    <text evidence="1 4">Belongs to the FGGY kinase family.</text>
</comment>
<dbReference type="InterPro" id="IPR018483">
    <property type="entry name" value="Carb_kinase_FGGY_CS"/>
</dbReference>
<dbReference type="AlphaFoldDB" id="A0A3N0HYF3"/>
<protein>
    <submittedName>
        <fullName evidence="7">Carbohydrate kinase</fullName>
    </submittedName>
</protein>
<organism evidence="7 8">
    <name type="scientific">Absicoccus porci</name>
    <dbReference type="NCBI Taxonomy" id="2486576"/>
    <lineage>
        <taxon>Bacteria</taxon>
        <taxon>Bacillati</taxon>
        <taxon>Bacillota</taxon>
        <taxon>Erysipelotrichia</taxon>
        <taxon>Erysipelotrichales</taxon>
        <taxon>Erysipelotrichaceae</taxon>
        <taxon>Absicoccus</taxon>
    </lineage>
</organism>
<dbReference type="OrthoDB" id="1762170at2"/>
<sequence>MNVLDNYVLGMDCGTTNIKAIILGQDGKKVAEASRPSKFLTPGPNMQEQDANDWWRQSKEIFQSLVAQAGQEVVDRIRGISISSHTVTLLPVDENGLPLRNAMTYQDGRSARELYQILTKMGFDHFVNTVGGQPSVSFLPCKLLWFKRHEPELFARTYKFLQASSFINFKLTGKMTQDVDQATRTQCLDMNTMKWSKEIGDIIGIDLDKYLPEPQSVDEIIGYVTDQAAAETGLKAGIPVVAGCSDAMASLYATGMSKLGEAGESSGTTSLVFVGSKEKSPLDIPVVTRPCSIDGMPWIFDAPIQTSGAALKWYIDKFAAEERAYCDEHHLNIYNYLNEQALHTDPGSNGLFFFPYLLGERAPIWNEYCRSMFIGLSMTTTREDLTRSIFEGTAYALRHVITTVKESGGRCDALRICGGGAKSKTWSKIKASMLHCPVYLLNEDSGDVPVGDALIVGHKVGVFPDLTEAVKSVVKVDEVIQPNEEWAKVYDQLYPYYVNMYQSLDANLRALRQTVTDIQKDLHPEYR</sequence>
<keyword evidence="2 4" id="KW-0808">Transferase</keyword>
<dbReference type="PIRSF" id="PIRSF000538">
    <property type="entry name" value="GlpK"/>
    <property type="match status" value="1"/>
</dbReference>
<dbReference type="PROSITE" id="PS00445">
    <property type="entry name" value="FGGY_KINASES_2"/>
    <property type="match status" value="1"/>
</dbReference>
<dbReference type="PANTHER" id="PTHR43095:SF5">
    <property type="entry name" value="XYLULOSE KINASE"/>
    <property type="match status" value="1"/>
</dbReference>
<dbReference type="RefSeq" id="WP_128521209.1">
    <property type="nucleotide sequence ID" value="NZ_RJQC01000005.1"/>
</dbReference>
<dbReference type="InterPro" id="IPR043129">
    <property type="entry name" value="ATPase_NBD"/>
</dbReference>
<dbReference type="GO" id="GO:0016301">
    <property type="term" value="F:kinase activity"/>
    <property type="evidence" value="ECO:0007669"/>
    <property type="project" value="UniProtKB-KW"/>
</dbReference>
<keyword evidence="8" id="KW-1185">Reference proteome</keyword>
<feature type="domain" description="Carbohydrate kinase FGGY N-terminal" evidence="5">
    <location>
        <begin position="7"/>
        <end position="251"/>
    </location>
</feature>
<dbReference type="Gene3D" id="3.30.420.40">
    <property type="match status" value="2"/>
</dbReference>
<evidence type="ECO:0000313" key="8">
    <source>
        <dbReference type="Proteomes" id="UP000276568"/>
    </source>
</evidence>
<comment type="caution">
    <text evidence="7">The sequence shown here is derived from an EMBL/GenBank/DDBJ whole genome shotgun (WGS) entry which is preliminary data.</text>
</comment>
<dbReference type="InterPro" id="IPR050406">
    <property type="entry name" value="FGGY_Carb_Kinase"/>
</dbReference>
<dbReference type="SUPFAM" id="SSF53067">
    <property type="entry name" value="Actin-like ATPase domain"/>
    <property type="match status" value="2"/>
</dbReference>
<evidence type="ECO:0000256" key="4">
    <source>
        <dbReference type="RuleBase" id="RU003733"/>
    </source>
</evidence>
<dbReference type="Proteomes" id="UP000276568">
    <property type="component" value="Unassembled WGS sequence"/>
</dbReference>
<dbReference type="InterPro" id="IPR018484">
    <property type="entry name" value="FGGY_N"/>
</dbReference>
<dbReference type="CDD" id="cd07805">
    <property type="entry name" value="ASKHA_NBD_FGGY_CvXK-like"/>
    <property type="match status" value="1"/>
</dbReference>
<evidence type="ECO:0000313" key="7">
    <source>
        <dbReference type="EMBL" id="RNM29162.1"/>
    </source>
</evidence>
<evidence type="ECO:0000256" key="1">
    <source>
        <dbReference type="ARBA" id="ARBA00009156"/>
    </source>
</evidence>
<feature type="domain" description="Carbohydrate kinase FGGY C-terminal" evidence="6">
    <location>
        <begin position="265"/>
        <end position="454"/>
    </location>
</feature>
<dbReference type="GO" id="GO:0016773">
    <property type="term" value="F:phosphotransferase activity, alcohol group as acceptor"/>
    <property type="evidence" value="ECO:0007669"/>
    <property type="project" value="InterPro"/>
</dbReference>
<evidence type="ECO:0000259" key="5">
    <source>
        <dbReference type="Pfam" id="PF00370"/>
    </source>
</evidence>
<evidence type="ECO:0000256" key="3">
    <source>
        <dbReference type="ARBA" id="ARBA00022777"/>
    </source>
</evidence>
<accession>A0A3N0HYF3</accession>
<reference evidence="7 8" key="1">
    <citation type="submission" date="2018-11" db="EMBL/GenBank/DDBJ databases">
        <title>Clostridium sp. nov., a member of the family Erysipelotrichaceae isolated from pig faeces.</title>
        <authorList>
            <person name="Chang Y.-H."/>
        </authorList>
    </citation>
    <scope>NUCLEOTIDE SEQUENCE [LARGE SCALE GENOMIC DNA]</scope>
    <source>
        <strain evidence="7 8">YH-panp20</strain>
    </source>
</reference>
<dbReference type="Pfam" id="PF02782">
    <property type="entry name" value="FGGY_C"/>
    <property type="match status" value="1"/>
</dbReference>
<evidence type="ECO:0000259" key="6">
    <source>
        <dbReference type="Pfam" id="PF02782"/>
    </source>
</evidence>
<dbReference type="Pfam" id="PF00370">
    <property type="entry name" value="FGGY_N"/>
    <property type="match status" value="1"/>
</dbReference>
<name>A0A3N0HYF3_9FIRM</name>
<dbReference type="InterPro" id="IPR018485">
    <property type="entry name" value="FGGY_C"/>
</dbReference>